<dbReference type="Proteomes" id="UP001212996">
    <property type="component" value="Unassembled WGS sequence"/>
</dbReference>
<accession>A0AAW6BKM6</accession>
<organism evidence="1 2">
    <name type="scientific">Photorhabdus bodei</name>
    <dbReference type="NCBI Taxonomy" id="2029681"/>
    <lineage>
        <taxon>Bacteria</taxon>
        <taxon>Pseudomonadati</taxon>
        <taxon>Pseudomonadota</taxon>
        <taxon>Gammaproteobacteria</taxon>
        <taxon>Enterobacterales</taxon>
        <taxon>Morganellaceae</taxon>
        <taxon>Photorhabdus</taxon>
    </lineage>
</organism>
<protein>
    <submittedName>
        <fullName evidence="1">Uncharacterized protein</fullName>
    </submittedName>
</protein>
<sequence length="487" mass="55587">MSNSNIETIDYTQLNIDRGLTAPLVRIPNNETIIGLRRALPMLDINAKHLTFINQCIALCQVNDEMVTSLKDVSKEMDVSISTIRNHAKALTNKGIFAELYCTTDPKNKRRGVLFNFIIPDLSIQLEKPLKEEVSRELPQMRIEEVDLIKQRDLSDLAFCDLITSVLFGALRFNQKGNQNKIESYVVWGSERVLVETQSGKGERIALLKDLRYYIATITVLESIIRERLRNDEEITETYNIPLNAILSVIQLPKTGGNKMQAVKSIRRLSGTSFHIKQLPKWFLKKYRMSDKTVFHLIILTLRVEAESTDVPGSLVLQIQFPSETISQIRRQIDGKTNAIHDLTNTHPLVLSITHNLVFAFSLWTSAYFTDKGSYMMDWNEMKDRTAPQFTMTNFKKAFSEVIEKHRVPAITVDVIDGKFVERIDEDYEPIYKNGVAIRDTANILGIKVVLDNGKFTITPEINPDSPRIRNLLSPFLSLQIQTKNNS</sequence>
<evidence type="ECO:0000313" key="2">
    <source>
        <dbReference type="Proteomes" id="UP001212996"/>
    </source>
</evidence>
<evidence type="ECO:0000313" key="1">
    <source>
        <dbReference type="EMBL" id="MDB6373967.1"/>
    </source>
</evidence>
<reference evidence="1" key="1">
    <citation type="submission" date="2023-01" db="EMBL/GenBank/DDBJ databases">
        <title>Genome sequencing of Photorhabdus bodei 09-20.</title>
        <authorList>
            <person name="Kalindamar S."/>
            <person name="Kumru S."/>
        </authorList>
    </citation>
    <scope>NUCLEOTIDE SEQUENCE</scope>
    <source>
        <strain evidence="1">09-20</strain>
    </source>
</reference>
<proteinExistence type="predicted"/>
<gene>
    <name evidence="1" type="ORF">PH362_19075</name>
</gene>
<dbReference type="AlphaFoldDB" id="A0AAW6BKM6"/>
<dbReference type="RefSeq" id="WP_271867330.1">
    <property type="nucleotide sequence ID" value="NZ_JAQMFO010000033.1"/>
</dbReference>
<comment type="caution">
    <text evidence="1">The sequence shown here is derived from an EMBL/GenBank/DDBJ whole genome shotgun (WGS) entry which is preliminary data.</text>
</comment>
<name>A0AAW6BKM6_9GAMM</name>
<dbReference type="EMBL" id="JAQMFO010000033">
    <property type="protein sequence ID" value="MDB6373967.1"/>
    <property type="molecule type" value="Genomic_DNA"/>
</dbReference>